<evidence type="ECO:0000313" key="4">
    <source>
        <dbReference type="EMBL" id="MBH9699983.1"/>
    </source>
</evidence>
<dbReference type="CDD" id="cd00293">
    <property type="entry name" value="USP-like"/>
    <property type="match status" value="1"/>
</dbReference>
<dbReference type="RefSeq" id="WP_021159380.1">
    <property type="nucleotide sequence ID" value="NZ_CADDZZ010000017.1"/>
</dbReference>
<protein>
    <submittedName>
        <fullName evidence="4 5">Universal stress protein</fullName>
    </submittedName>
</protein>
<dbReference type="Proteomes" id="UP000250416">
    <property type="component" value="Unassembled WGS sequence"/>
</dbReference>
<comment type="caution">
    <text evidence="4">The sequence shown here is derived from an EMBL/GenBank/DDBJ whole genome shotgun (WGS) entry which is preliminary data.</text>
</comment>
<organism evidence="4 7">
    <name type="scientific">Burkholderia cepacia</name>
    <name type="common">Pseudomonas cepacia</name>
    <dbReference type="NCBI Taxonomy" id="292"/>
    <lineage>
        <taxon>Bacteria</taxon>
        <taxon>Pseudomonadati</taxon>
        <taxon>Pseudomonadota</taxon>
        <taxon>Betaproteobacteria</taxon>
        <taxon>Burkholderiales</taxon>
        <taxon>Burkholderiaceae</taxon>
        <taxon>Burkholderia</taxon>
        <taxon>Burkholderia cepacia complex</taxon>
    </lineage>
</organism>
<evidence type="ECO:0000256" key="1">
    <source>
        <dbReference type="ARBA" id="ARBA00008791"/>
    </source>
</evidence>
<evidence type="ECO:0000313" key="7">
    <source>
        <dbReference type="Proteomes" id="UP000645612"/>
    </source>
</evidence>
<gene>
    <name evidence="4" type="ORF">JAO13_26415</name>
    <name evidence="5" type="ORF">NCTC10661_02373</name>
</gene>
<comment type="similarity">
    <text evidence="1">Belongs to the universal stress protein A family.</text>
</comment>
<dbReference type="InterPro" id="IPR014729">
    <property type="entry name" value="Rossmann-like_a/b/a_fold"/>
</dbReference>
<feature type="domain" description="UspA" evidence="3">
    <location>
        <begin position="1"/>
        <end position="146"/>
    </location>
</feature>
<feature type="region of interest" description="Disordered" evidence="2">
    <location>
        <begin position="148"/>
        <end position="167"/>
    </location>
</feature>
<dbReference type="PIRSF" id="PIRSF006276">
    <property type="entry name" value="UspA"/>
    <property type="match status" value="1"/>
</dbReference>
<sequence>MYSNILVALDGSDTSSRALDAALTLAAETGARLTPVYVVDFLVPAYDMYGYDPSILVDAFREEGLRVTEDAARRLKARDVAGTPQISNVEPAGEDIPRRIVRLADETGADLIVMGTHGRRGFQRLFLGSVAERVLRLATCPVLMIPANCPPEKPAETAAASTEKEPS</sequence>
<dbReference type="PRINTS" id="PR01438">
    <property type="entry name" value="UNVRSLSTRESS"/>
</dbReference>
<accession>A0A102PU16</accession>
<proteinExistence type="inferred from homology"/>
<dbReference type="Proteomes" id="UP000645612">
    <property type="component" value="Unassembled WGS sequence"/>
</dbReference>
<evidence type="ECO:0000256" key="2">
    <source>
        <dbReference type="SAM" id="MobiDB-lite"/>
    </source>
</evidence>
<dbReference type="OrthoDB" id="8547832at2"/>
<dbReference type="PANTHER" id="PTHR46268">
    <property type="entry name" value="STRESS RESPONSE PROTEIN NHAX"/>
    <property type="match status" value="1"/>
</dbReference>
<evidence type="ECO:0000313" key="5">
    <source>
        <dbReference type="EMBL" id="SPV18048.1"/>
    </source>
</evidence>
<dbReference type="EMBL" id="UARD01000011">
    <property type="protein sequence ID" value="SPV18048.1"/>
    <property type="molecule type" value="Genomic_DNA"/>
</dbReference>
<dbReference type="InterPro" id="IPR006016">
    <property type="entry name" value="UspA"/>
</dbReference>
<evidence type="ECO:0000259" key="3">
    <source>
        <dbReference type="Pfam" id="PF00582"/>
    </source>
</evidence>
<dbReference type="PANTHER" id="PTHR46268:SF6">
    <property type="entry name" value="UNIVERSAL STRESS PROTEIN UP12"/>
    <property type="match status" value="1"/>
</dbReference>
<reference evidence="4" key="2">
    <citation type="submission" date="2020-12" db="EMBL/GenBank/DDBJ databases">
        <title>Burkholderia cepacia complex in Mexico.</title>
        <authorList>
            <person name="Estrada P."/>
        </authorList>
    </citation>
    <scope>NUCLEOTIDE SEQUENCE</scope>
    <source>
        <strain evidence="4">871</strain>
    </source>
</reference>
<reference evidence="5 6" key="1">
    <citation type="submission" date="2018-06" db="EMBL/GenBank/DDBJ databases">
        <authorList>
            <consortium name="Pathogen Informatics"/>
            <person name="Doyle S."/>
        </authorList>
    </citation>
    <scope>NUCLEOTIDE SEQUENCE [LARGE SCALE GENOMIC DNA]</scope>
    <source>
        <strain evidence="5 6">NCTC10661</strain>
    </source>
</reference>
<dbReference type="EMBL" id="JAEDXG010000028">
    <property type="protein sequence ID" value="MBH9699983.1"/>
    <property type="molecule type" value="Genomic_DNA"/>
</dbReference>
<name>A0A102PU16_BURCE</name>
<dbReference type="InterPro" id="IPR006015">
    <property type="entry name" value="Universal_stress_UspA"/>
</dbReference>
<dbReference type="Pfam" id="PF00582">
    <property type="entry name" value="Usp"/>
    <property type="match status" value="1"/>
</dbReference>
<dbReference type="SUPFAM" id="SSF52402">
    <property type="entry name" value="Adenine nucleotide alpha hydrolases-like"/>
    <property type="match status" value="1"/>
</dbReference>
<dbReference type="Gene3D" id="3.40.50.620">
    <property type="entry name" value="HUPs"/>
    <property type="match status" value="1"/>
</dbReference>
<dbReference type="AlphaFoldDB" id="A0A102PU16"/>
<evidence type="ECO:0000313" key="6">
    <source>
        <dbReference type="Proteomes" id="UP000250416"/>
    </source>
</evidence>